<accession>A0A834DJL6</accession>
<dbReference type="InterPro" id="IPR029021">
    <property type="entry name" value="Prot-tyrosine_phosphatase-like"/>
</dbReference>
<dbReference type="SMART" id="SM00404">
    <property type="entry name" value="PTPc_motif"/>
    <property type="match status" value="1"/>
</dbReference>
<evidence type="ECO:0000259" key="4">
    <source>
        <dbReference type="PROSITE" id="PS50056"/>
    </source>
</evidence>
<dbReference type="GO" id="GO:0004725">
    <property type="term" value="F:protein tyrosine phosphatase activity"/>
    <property type="evidence" value="ECO:0007669"/>
    <property type="project" value="UniProtKB-EC"/>
</dbReference>
<dbReference type="SMART" id="SM00194">
    <property type="entry name" value="PTPc"/>
    <property type="match status" value="1"/>
</dbReference>
<sequence>MLENVLKAEALVILSLSLSSLYPKKLTKPSGVFQGTQKGRPNGRVVTQYHYTQWPDMGVPEYSLPVLTFVRKVAHAKHYAVGPVVVHCSAGVGRTGAYIVLDSMLQQIQHEGMVNVFGSLKYICSQRNYLVQTEEQYIFIHDALVEAILSKETEVPDSHIHAYVNALLIPGPTGKTKLEKQFKDSYKQGQCMKKTFGKTLTLEDQGRIRKTLEKARRVS</sequence>
<comment type="caution">
    <text evidence="5">The sequence shown here is derived from an EMBL/GenBank/DDBJ whole genome shotgun (WGS) entry which is preliminary data.</text>
</comment>
<dbReference type="PROSITE" id="PS00383">
    <property type="entry name" value="TYR_PHOSPHATASE_1"/>
    <property type="match status" value="1"/>
</dbReference>
<evidence type="ECO:0000259" key="3">
    <source>
        <dbReference type="PROSITE" id="PS50055"/>
    </source>
</evidence>
<evidence type="ECO:0000256" key="2">
    <source>
        <dbReference type="ARBA" id="ARBA00022912"/>
    </source>
</evidence>
<organism evidence="5 6">
    <name type="scientific">Phyllostomus discolor</name>
    <name type="common">pale spear-nosed bat</name>
    <dbReference type="NCBI Taxonomy" id="89673"/>
    <lineage>
        <taxon>Eukaryota</taxon>
        <taxon>Metazoa</taxon>
        <taxon>Chordata</taxon>
        <taxon>Craniata</taxon>
        <taxon>Vertebrata</taxon>
        <taxon>Euteleostomi</taxon>
        <taxon>Mammalia</taxon>
        <taxon>Eutheria</taxon>
        <taxon>Laurasiatheria</taxon>
        <taxon>Chiroptera</taxon>
        <taxon>Yangochiroptera</taxon>
        <taxon>Phyllostomidae</taxon>
        <taxon>Phyllostominae</taxon>
        <taxon>Phyllostomus</taxon>
    </lineage>
</organism>
<proteinExistence type="predicted"/>
<gene>
    <name evidence="5" type="ORF">HJG60_008361</name>
</gene>
<dbReference type="EC" id="3.1.3.48" evidence="1"/>
<name>A0A834DJL6_9CHIR</name>
<dbReference type="PROSITE" id="PS50056">
    <property type="entry name" value="TYR_PHOSPHATASE_2"/>
    <property type="match status" value="1"/>
</dbReference>
<dbReference type="InterPro" id="IPR003595">
    <property type="entry name" value="Tyr_Pase_cat"/>
</dbReference>
<feature type="domain" description="Tyrosine specific protein phosphatases" evidence="4">
    <location>
        <begin position="64"/>
        <end position="138"/>
    </location>
</feature>
<dbReference type="InterPro" id="IPR050348">
    <property type="entry name" value="Protein-Tyr_Phosphatase"/>
</dbReference>
<dbReference type="InterPro" id="IPR016130">
    <property type="entry name" value="Tyr_Pase_AS"/>
</dbReference>
<dbReference type="InterPro" id="IPR000242">
    <property type="entry name" value="PTP_cat"/>
</dbReference>
<dbReference type="PANTHER" id="PTHR19134">
    <property type="entry name" value="RECEPTOR-TYPE TYROSINE-PROTEIN PHOSPHATASE"/>
    <property type="match status" value="1"/>
</dbReference>
<keyword evidence="2" id="KW-0378">Hydrolase</keyword>
<dbReference type="PRINTS" id="PR00700">
    <property type="entry name" value="PRTYPHPHTASE"/>
</dbReference>
<dbReference type="Proteomes" id="UP000664940">
    <property type="component" value="Unassembled WGS sequence"/>
</dbReference>
<evidence type="ECO:0000256" key="1">
    <source>
        <dbReference type="ARBA" id="ARBA00013064"/>
    </source>
</evidence>
<dbReference type="PANTHER" id="PTHR19134:SF461">
    <property type="entry name" value="RECEPTOR-TYPE TYROSINE-PROTEIN PHOSPHATASE ZETA"/>
    <property type="match status" value="1"/>
</dbReference>
<keyword evidence="2" id="KW-0904">Protein phosphatase</keyword>
<protein>
    <recommendedName>
        <fullName evidence="1">protein-tyrosine-phosphatase</fullName>
        <ecNumber evidence="1">3.1.3.48</ecNumber>
    </recommendedName>
</protein>
<dbReference type="EMBL" id="JABVXQ010000011">
    <property type="protein sequence ID" value="KAF6086155.1"/>
    <property type="molecule type" value="Genomic_DNA"/>
</dbReference>
<dbReference type="PROSITE" id="PS50055">
    <property type="entry name" value="TYR_PHOSPHATASE_PTP"/>
    <property type="match status" value="1"/>
</dbReference>
<dbReference type="InterPro" id="IPR000387">
    <property type="entry name" value="Tyr_Pase_dom"/>
</dbReference>
<evidence type="ECO:0000313" key="6">
    <source>
        <dbReference type="Proteomes" id="UP000664940"/>
    </source>
</evidence>
<dbReference type="AlphaFoldDB" id="A0A834DJL6"/>
<feature type="domain" description="Tyrosine-protein phosphatase" evidence="3">
    <location>
        <begin position="44"/>
        <end position="147"/>
    </location>
</feature>
<dbReference type="SUPFAM" id="SSF52799">
    <property type="entry name" value="(Phosphotyrosine protein) phosphatases II"/>
    <property type="match status" value="1"/>
</dbReference>
<dbReference type="Gene3D" id="3.90.190.10">
    <property type="entry name" value="Protein tyrosine phosphatase superfamily"/>
    <property type="match status" value="1"/>
</dbReference>
<evidence type="ECO:0000313" key="5">
    <source>
        <dbReference type="EMBL" id="KAF6086155.1"/>
    </source>
</evidence>
<dbReference type="Pfam" id="PF00102">
    <property type="entry name" value="Y_phosphatase"/>
    <property type="match status" value="1"/>
</dbReference>
<reference evidence="5 6" key="1">
    <citation type="journal article" date="2020" name="Nature">
        <title>Six reference-quality genomes reveal evolution of bat adaptations.</title>
        <authorList>
            <person name="Jebb D."/>
            <person name="Huang Z."/>
            <person name="Pippel M."/>
            <person name="Hughes G.M."/>
            <person name="Lavrichenko K."/>
            <person name="Devanna P."/>
            <person name="Winkler S."/>
            <person name="Jermiin L.S."/>
            <person name="Skirmuntt E.C."/>
            <person name="Katzourakis A."/>
            <person name="Burkitt-Gray L."/>
            <person name="Ray D.A."/>
            <person name="Sullivan K.A.M."/>
            <person name="Roscito J.G."/>
            <person name="Kirilenko B.M."/>
            <person name="Davalos L.M."/>
            <person name="Corthals A.P."/>
            <person name="Power M.L."/>
            <person name="Jones G."/>
            <person name="Ransome R.D."/>
            <person name="Dechmann D.K.N."/>
            <person name="Locatelli A.G."/>
            <person name="Puechmaille S.J."/>
            <person name="Fedrigo O."/>
            <person name="Jarvis E.D."/>
            <person name="Hiller M."/>
            <person name="Vernes S.C."/>
            <person name="Myers E.W."/>
            <person name="Teeling E.C."/>
        </authorList>
    </citation>
    <scope>NUCLEOTIDE SEQUENCE [LARGE SCALE GENOMIC DNA]</scope>
    <source>
        <strain evidence="5">Bat1K_MPI-CBG_1</strain>
    </source>
</reference>